<sequence>MDPICPSCGGPLRQIPEDQWPEGGPVPDGTEEMYLCDRSNHRIIVAVPEISG</sequence>
<gene>
    <name evidence="2" type="ORF">ACFPCS_07210</name>
</gene>
<evidence type="ECO:0000256" key="1">
    <source>
        <dbReference type="SAM" id="MobiDB-lite"/>
    </source>
</evidence>
<protein>
    <submittedName>
        <fullName evidence="2">Uncharacterized protein</fullName>
    </submittedName>
</protein>
<proteinExistence type="predicted"/>
<organism evidence="2 3">
    <name type="scientific">Kocuria oceani</name>
    <dbReference type="NCBI Taxonomy" id="988827"/>
    <lineage>
        <taxon>Bacteria</taxon>
        <taxon>Bacillati</taxon>
        <taxon>Actinomycetota</taxon>
        <taxon>Actinomycetes</taxon>
        <taxon>Micrococcales</taxon>
        <taxon>Micrococcaceae</taxon>
        <taxon>Kocuria</taxon>
    </lineage>
</organism>
<accession>A0ABV9TK38</accession>
<keyword evidence="3" id="KW-1185">Reference proteome</keyword>
<evidence type="ECO:0000313" key="3">
    <source>
        <dbReference type="Proteomes" id="UP001595797"/>
    </source>
</evidence>
<feature type="region of interest" description="Disordered" evidence="1">
    <location>
        <begin position="1"/>
        <end position="28"/>
    </location>
</feature>
<reference evidence="3" key="1">
    <citation type="journal article" date="2019" name="Int. J. Syst. Evol. Microbiol.">
        <title>The Global Catalogue of Microorganisms (GCM) 10K type strain sequencing project: providing services to taxonomists for standard genome sequencing and annotation.</title>
        <authorList>
            <consortium name="The Broad Institute Genomics Platform"/>
            <consortium name="The Broad Institute Genome Sequencing Center for Infectious Disease"/>
            <person name="Wu L."/>
            <person name="Ma J."/>
        </authorList>
    </citation>
    <scope>NUCLEOTIDE SEQUENCE [LARGE SCALE GENOMIC DNA]</scope>
    <source>
        <strain evidence="3">CGMCC 4.6946</strain>
    </source>
</reference>
<evidence type="ECO:0000313" key="2">
    <source>
        <dbReference type="EMBL" id="MFC4903352.1"/>
    </source>
</evidence>
<dbReference type="Proteomes" id="UP001595797">
    <property type="component" value="Unassembled WGS sequence"/>
</dbReference>
<comment type="caution">
    <text evidence="2">The sequence shown here is derived from an EMBL/GenBank/DDBJ whole genome shotgun (WGS) entry which is preliminary data.</text>
</comment>
<dbReference type="EMBL" id="JBHSIW010000007">
    <property type="protein sequence ID" value="MFC4903352.1"/>
    <property type="molecule type" value="Genomic_DNA"/>
</dbReference>
<dbReference type="RefSeq" id="WP_170301020.1">
    <property type="nucleotide sequence ID" value="NZ_JARAMH010000004.1"/>
</dbReference>
<name>A0ABV9TK38_9MICC</name>